<evidence type="ECO:0000313" key="1">
    <source>
        <dbReference type="EMBL" id="OEL16409.1"/>
    </source>
</evidence>
<dbReference type="EMBL" id="LWDX02063142">
    <property type="protein sequence ID" value="OEL16409.1"/>
    <property type="molecule type" value="Genomic_DNA"/>
</dbReference>
<keyword evidence="2" id="KW-1185">Reference proteome</keyword>
<reference evidence="1 2" key="1">
    <citation type="submission" date="2016-09" db="EMBL/GenBank/DDBJ databases">
        <title>The draft genome of Dichanthelium oligosanthes: A C3 panicoid grass species.</title>
        <authorList>
            <person name="Studer A.J."/>
            <person name="Schnable J.C."/>
            <person name="Brutnell T.P."/>
        </authorList>
    </citation>
    <scope>NUCLEOTIDE SEQUENCE [LARGE SCALE GENOMIC DNA]</scope>
    <source>
        <strain evidence="2">cv. Kellogg 1175</strain>
        <tissue evidence="1">Leaf</tissue>
    </source>
</reference>
<feature type="non-terminal residue" evidence="1">
    <location>
        <position position="1"/>
    </location>
</feature>
<evidence type="ECO:0000313" key="2">
    <source>
        <dbReference type="Proteomes" id="UP000095767"/>
    </source>
</evidence>
<organism evidence="1 2">
    <name type="scientific">Dichanthelium oligosanthes</name>
    <dbReference type="NCBI Taxonomy" id="888268"/>
    <lineage>
        <taxon>Eukaryota</taxon>
        <taxon>Viridiplantae</taxon>
        <taxon>Streptophyta</taxon>
        <taxon>Embryophyta</taxon>
        <taxon>Tracheophyta</taxon>
        <taxon>Spermatophyta</taxon>
        <taxon>Magnoliopsida</taxon>
        <taxon>Liliopsida</taxon>
        <taxon>Poales</taxon>
        <taxon>Poaceae</taxon>
        <taxon>PACMAD clade</taxon>
        <taxon>Panicoideae</taxon>
        <taxon>Panicodae</taxon>
        <taxon>Paniceae</taxon>
        <taxon>Dichantheliinae</taxon>
        <taxon>Dichanthelium</taxon>
    </lineage>
</organism>
<protein>
    <submittedName>
        <fullName evidence="1">Uncharacterized protein</fullName>
    </submittedName>
</protein>
<proteinExistence type="predicted"/>
<accession>A0A1E5UU23</accession>
<gene>
    <name evidence="1" type="ORF">BAE44_0022572</name>
</gene>
<sequence length="71" mass="8757">LWFMIPMKGTLLNSWHSVIYFLETWSYTIHSLRFVPQISYYMHLLEFVCEPLPSMFQCHTHKFQWHTHKIV</sequence>
<comment type="caution">
    <text evidence="1">The sequence shown here is derived from an EMBL/GenBank/DDBJ whole genome shotgun (WGS) entry which is preliminary data.</text>
</comment>
<name>A0A1E5UU23_9POAL</name>
<dbReference type="Proteomes" id="UP000095767">
    <property type="component" value="Unassembled WGS sequence"/>
</dbReference>
<dbReference type="AlphaFoldDB" id="A0A1E5UU23"/>